<keyword evidence="4" id="KW-1185">Reference proteome</keyword>
<dbReference type="OrthoDB" id="5860767at2759"/>
<dbReference type="Proteomes" id="UP000504629">
    <property type="component" value="Unplaced"/>
</dbReference>
<feature type="region of interest" description="Disordered" evidence="2">
    <location>
        <begin position="334"/>
        <end position="369"/>
    </location>
</feature>
<keyword evidence="1" id="KW-0175">Coiled coil</keyword>
<evidence type="ECO:0000313" key="4">
    <source>
        <dbReference type="Proteomes" id="UP000504629"/>
    </source>
</evidence>
<feature type="region of interest" description="Disordered" evidence="2">
    <location>
        <begin position="414"/>
        <end position="453"/>
    </location>
</feature>
<evidence type="ECO:0000259" key="3">
    <source>
        <dbReference type="PROSITE" id="PS50181"/>
    </source>
</evidence>
<dbReference type="PANTHER" id="PTHR13252:SF9">
    <property type="entry name" value="F-BOX ONLY PROTEIN 28"/>
    <property type="match status" value="1"/>
</dbReference>
<organism evidence="4 5">
    <name type="scientific">Bombyx mandarina</name>
    <name type="common">Wild silk moth</name>
    <name type="synonym">Wild silkworm</name>
    <dbReference type="NCBI Taxonomy" id="7092"/>
    <lineage>
        <taxon>Eukaryota</taxon>
        <taxon>Metazoa</taxon>
        <taxon>Ecdysozoa</taxon>
        <taxon>Arthropoda</taxon>
        <taxon>Hexapoda</taxon>
        <taxon>Insecta</taxon>
        <taxon>Pterygota</taxon>
        <taxon>Neoptera</taxon>
        <taxon>Endopterygota</taxon>
        <taxon>Lepidoptera</taxon>
        <taxon>Glossata</taxon>
        <taxon>Ditrysia</taxon>
        <taxon>Bombycoidea</taxon>
        <taxon>Bombycidae</taxon>
        <taxon>Bombycinae</taxon>
        <taxon>Bombyx</taxon>
    </lineage>
</organism>
<feature type="coiled-coil region" evidence="1">
    <location>
        <begin position="230"/>
        <end position="264"/>
    </location>
</feature>
<dbReference type="PANTHER" id="PTHR13252">
    <property type="entry name" value="F-BOX ONLY PROTEIN 28"/>
    <property type="match status" value="1"/>
</dbReference>
<dbReference type="RefSeq" id="XP_028039051.1">
    <property type="nucleotide sequence ID" value="XM_028183250.1"/>
</dbReference>
<evidence type="ECO:0000313" key="5">
    <source>
        <dbReference type="RefSeq" id="XP_028039051.1"/>
    </source>
</evidence>
<dbReference type="GO" id="GO:0000209">
    <property type="term" value="P:protein polyubiquitination"/>
    <property type="evidence" value="ECO:0007669"/>
    <property type="project" value="TreeGrafter"/>
</dbReference>
<accession>A0A6J2K9T6</accession>
<dbReference type="InterPro" id="IPR001810">
    <property type="entry name" value="F-box_dom"/>
</dbReference>
<proteinExistence type="predicted"/>
<protein>
    <submittedName>
        <fullName evidence="5">F-box only protein 28 isoform X1</fullName>
    </submittedName>
</protein>
<dbReference type="PROSITE" id="PS50181">
    <property type="entry name" value="FBOX"/>
    <property type="match status" value="1"/>
</dbReference>
<evidence type="ECO:0000256" key="1">
    <source>
        <dbReference type="SAM" id="Coils"/>
    </source>
</evidence>
<feature type="domain" description="F-box" evidence="3">
    <location>
        <begin position="1"/>
        <end position="48"/>
    </location>
</feature>
<reference evidence="5" key="1">
    <citation type="submission" date="2025-08" db="UniProtKB">
        <authorList>
            <consortium name="RefSeq"/>
        </authorList>
    </citation>
    <scope>IDENTIFICATION</scope>
    <source>
        <tissue evidence="5">Silk gland</tissue>
    </source>
</reference>
<sequence>MEFLDLPLVMIENIFSYFSHDEIAKNRLVCRTFNEICSRMLNRGFLMIERRHAMALKTVKAQLPRRESERRHHPLSRHCDILTSIETRISMLSMTYSKYIDTGMCCFIPGKVIDEIKRVLTILDTSATPPRAHEVLQELRDISSMAIEHFDDKISPAFRKNLQEGMAQVAPKPGNAGLIAMRQEILTLQRRSTLNSNLSLCLGLQYKKFQNRLDRLARYRKLAMKQVVIIRQLTKKQREQDLAIAELKKRIEECDIKYRELTHTNQAGGKAIAAAASVGVVEASPSQELRHFSSQIKLDLSVLPIGTSKLNNKLTPNIKPRNPMIKLPSLLNDDDASKVRDAPTAHEARPGTAAKRAARKRKTSTATNSGLAHKMRHLANMSDGDLNDQASLRNISSYFTDEDIKRFLEIHETDRRRKRPPPCETVLSNEIKRLTGPAEGAAPQRAGKRQRLD</sequence>
<feature type="compositionally biased region" description="Basic and acidic residues" evidence="2">
    <location>
        <begin position="335"/>
        <end position="349"/>
    </location>
</feature>
<dbReference type="AlphaFoldDB" id="A0A6J2K9T6"/>
<dbReference type="CDD" id="cd22100">
    <property type="entry name" value="F-box_FBXO28"/>
    <property type="match status" value="1"/>
</dbReference>
<gene>
    <name evidence="5" type="primary">LOC114249612</name>
</gene>
<dbReference type="GeneID" id="114249612"/>
<dbReference type="CTD" id="39104"/>
<dbReference type="InterPro" id="IPR039719">
    <property type="entry name" value="FBXO28"/>
</dbReference>
<dbReference type="KEGG" id="bman:114249612"/>
<dbReference type="InterPro" id="IPR036047">
    <property type="entry name" value="F-box-like_dom_sf"/>
</dbReference>
<name>A0A6J2K9T6_BOMMA</name>
<dbReference type="SUPFAM" id="SSF81383">
    <property type="entry name" value="F-box domain"/>
    <property type="match status" value="1"/>
</dbReference>
<evidence type="ECO:0000256" key="2">
    <source>
        <dbReference type="SAM" id="MobiDB-lite"/>
    </source>
</evidence>
<dbReference type="Pfam" id="PF12937">
    <property type="entry name" value="F-box-like"/>
    <property type="match status" value="1"/>
</dbReference>